<organism evidence="2 3">
    <name type="scientific">Puccinia striiformis</name>
    <dbReference type="NCBI Taxonomy" id="27350"/>
    <lineage>
        <taxon>Eukaryota</taxon>
        <taxon>Fungi</taxon>
        <taxon>Dikarya</taxon>
        <taxon>Basidiomycota</taxon>
        <taxon>Pucciniomycotina</taxon>
        <taxon>Pucciniomycetes</taxon>
        <taxon>Pucciniales</taxon>
        <taxon>Pucciniaceae</taxon>
        <taxon>Puccinia</taxon>
    </lineage>
</organism>
<feature type="region of interest" description="Disordered" evidence="1">
    <location>
        <begin position="1"/>
        <end position="23"/>
    </location>
</feature>
<sequence length="23" mass="2633">MADSETKQADEQEHLSGLWSKEI</sequence>
<dbReference type="Proteomes" id="UP000239156">
    <property type="component" value="Unassembled WGS sequence"/>
</dbReference>
<proteinExistence type="predicted"/>
<keyword evidence="3" id="KW-1185">Reference proteome</keyword>
<feature type="compositionally biased region" description="Basic and acidic residues" evidence="1">
    <location>
        <begin position="1"/>
        <end position="14"/>
    </location>
</feature>
<comment type="caution">
    <text evidence="2">The sequence shown here is derived from an EMBL/GenBank/DDBJ whole genome shotgun (WGS) entry which is preliminary data.</text>
</comment>
<evidence type="ECO:0000313" key="2">
    <source>
        <dbReference type="EMBL" id="POW13861.1"/>
    </source>
</evidence>
<gene>
    <name evidence="2" type="ORF">PSTT_03430</name>
</gene>
<evidence type="ECO:0000313" key="3">
    <source>
        <dbReference type="Proteomes" id="UP000239156"/>
    </source>
</evidence>
<reference evidence="2" key="1">
    <citation type="submission" date="2017-12" db="EMBL/GenBank/DDBJ databases">
        <title>Gene loss provides genomic basis for host adaptation in cereal stripe rust fungi.</title>
        <authorList>
            <person name="Xia C."/>
        </authorList>
    </citation>
    <scope>NUCLEOTIDE SEQUENCE [LARGE SCALE GENOMIC DNA]</scope>
    <source>
        <strain evidence="2">93-210</strain>
    </source>
</reference>
<accession>A0A2S4VWH9</accession>
<name>A0A2S4VWH9_9BASI</name>
<protein>
    <submittedName>
        <fullName evidence="2">Uncharacterized protein</fullName>
    </submittedName>
</protein>
<dbReference type="AlphaFoldDB" id="A0A2S4VWH9"/>
<evidence type="ECO:0000256" key="1">
    <source>
        <dbReference type="SAM" id="MobiDB-lite"/>
    </source>
</evidence>
<dbReference type="VEuPathDB" id="FungiDB:PSTT_03430"/>
<dbReference type="EMBL" id="PKSL01000022">
    <property type="protein sequence ID" value="POW13861.1"/>
    <property type="molecule type" value="Genomic_DNA"/>
</dbReference>